<evidence type="ECO:0000313" key="3">
    <source>
        <dbReference type="Proteomes" id="UP000821837"/>
    </source>
</evidence>
<reference evidence="2" key="1">
    <citation type="journal article" date="2020" name="Cell">
        <title>Large-Scale Comparative Analyses of Tick Genomes Elucidate Their Genetic Diversity and Vector Capacities.</title>
        <authorList>
            <consortium name="Tick Genome and Microbiome Consortium (TIGMIC)"/>
            <person name="Jia N."/>
            <person name="Wang J."/>
            <person name="Shi W."/>
            <person name="Du L."/>
            <person name="Sun Y."/>
            <person name="Zhan W."/>
            <person name="Jiang J.F."/>
            <person name="Wang Q."/>
            <person name="Zhang B."/>
            <person name="Ji P."/>
            <person name="Bell-Sakyi L."/>
            <person name="Cui X.M."/>
            <person name="Yuan T.T."/>
            <person name="Jiang B.G."/>
            <person name="Yang W.F."/>
            <person name="Lam T.T."/>
            <person name="Chang Q.C."/>
            <person name="Ding S.J."/>
            <person name="Wang X.J."/>
            <person name="Zhu J.G."/>
            <person name="Ruan X.D."/>
            <person name="Zhao L."/>
            <person name="Wei J.T."/>
            <person name="Ye R.Z."/>
            <person name="Que T.C."/>
            <person name="Du C.H."/>
            <person name="Zhou Y.H."/>
            <person name="Cheng J.X."/>
            <person name="Dai P.F."/>
            <person name="Guo W.B."/>
            <person name="Han X.H."/>
            <person name="Huang E.J."/>
            <person name="Li L.F."/>
            <person name="Wei W."/>
            <person name="Gao Y.C."/>
            <person name="Liu J.Z."/>
            <person name="Shao H.Z."/>
            <person name="Wang X."/>
            <person name="Wang C.C."/>
            <person name="Yang T.C."/>
            <person name="Huo Q.B."/>
            <person name="Li W."/>
            <person name="Chen H.Y."/>
            <person name="Chen S.E."/>
            <person name="Zhou L.G."/>
            <person name="Ni X.B."/>
            <person name="Tian J.H."/>
            <person name="Sheng Y."/>
            <person name="Liu T."/>
            <person name="Pan Y.S."/>
            <person name="Xia L.Y."/>
            <person name="Li J."/>
            <person name="Zhao F."/>
            <person name="Cao W.C."/>
        </authorList>
    </citation>
    <scope>NUCLEOTIDE SEQUENCE</scope>
    <source>
        <strain evidence="2">Rsan-2018</strain>
    </source>
</reference>
<accession>A0A9D4Q3H4</accession>
<dbReference type="AlphaFoldDB" id="A0A9D4Q3H4"/>
<gene>
    <name evidence="2" type="ORF">HPB52_022337</name>
</gene>
<dbReference type="Proteomes" id="UP000821837">
    <property type="component" value="Chromosome 3"/>
</dbReference>
<sequence length="198" mass="22336">MSSSSLSNNLQYHLSLASDGDRYDWAAQPDSWGLDHLPIIITPAGGKVPRARQCSTVEWRAFRQQLQDAPEHQDFLNLMAAAAQAATIQSCVSDNHPLPEHLHLNLRAARRRAERRYLKAQCPDHRPLFNPVDAVYRRHANRRRRQTRQDVAQKHGGVYGLSSSGQRGGNPGLQWPSDSASVIKNWQNGWPIASRHCH</sequence>
<proteinExistence type="predicted"/>
<evidence type="ECO:0000313" key="2">
    <source>
        <dbReference type="EMBL" id="KAH7963669.1"/>
    </source>
</evidence>
<feature type="region of interest" description="Disordered" evidence="1">
    <location>
        <begin position="141"/>
        <end position="173"/>
    </location>
</feature>
<comment type="caution">
    <text evidence="2">The sequence shown here is derived from an EMBL/GenBank/DDBJ whole genome shotgun (WGS) entry which is preliminary data.</text>
</comment>
<reference evidence="2" key="2">
    <citation type="submission" date="2021-09" db="EMBL/GenBank/DDBJ databases">
        <authorList>
            <person name="Jia N."/>
            <person name="Wang J."/>
            <person name="Shi W."/>
            <person name="Du L."/>
            <person name="Sun Y."/>
            <person name="Zhan W."/>
            <person name="Jiang J."/>
            <person name="Wang Q."/>
            <person name="Zhang B."/>
            <person name="Ji P."/>
            <person name="Sakyi L.B."/>
            <person name="Cui X."/>
            <person name="Yuan T."/>
            <person name="Jiang B."/>
            <person name="Yang W."/>
            <person name="Lam T.T.-Y."/>
            <person name="Chang Q."/>
            <person name="Ding S."/>
            <person name="Wang X."/>
            <person name="Zhu J."/>
            <person name="Ruan X."/>
            <person name="Zhao L."/>
            <person name="Wei J."/>
            <person name="Que T."/>
            <person name="Du C."/>
            <person name="Cheng J."/>
            <person name="Dai P."/>
            <person name="Han X."/>
            <person name="Huang E."/>
            <person name="Gao Y."/>
            <person name="Liu J."/>
            <person name="Shao H."/>
            <person name="Ye R."/>
            <person name="Li L."/>
            <person name="Wei W."/>
            <person name="Wang X."/>
            <person name="Wang C."/>
            <person name="Huo Q."/>
            <person name="Li W."/>
            <person name="Guo W."/>
            <person name="Chen H."/>
            <person name="Chen S."/>
            <person name="Zhou L."/>
            <person name="Zhou L."/>
            <person name="Ni X."/>
            <person name="Tian J."/>
            <person name="Zhou Y."/>
            <person name="Sheng Y."/>
            <person name="Liu T."/>
            <person name="Pan Y."/>
            <person name="Xia L."/>
            <person name="Li J."/>
            <person name="Zhao F."/>
            <person name="Cao W."/>
        </authorList>
    </citation>
    <scope>NUCLEOTIDE SEQUENCE</scope>
    <source>
        <strain evidence="2">Rsan-2018</strain>
        <tissue evidence="2">Larvae</tissue>
    </source>
</reference>
<name>A0A9D4Q3H4_RHISA</name>
<organism evidence="2 3">
    <name type="scientific">Rhipicephalus sanguineus</name>
    <name type="common">Brown dog tick</name>
    <name type="synonym">Ixodes sanguineus</name>
    <dbReference type="NCBI Taxonomy" id="34632"/>
    <lineage>
        <taxon>Eukaryota</taxon>
        <taxon>Metazoa</taxon>
        <taxon>Ecdysozoa</taxon>
        <taxon>Arthropoda</taxon>
        <taxon>Chelicerata</taxon>
        <taxon>Arachnida</taxon>
        <taxon>Acari</taxon>
        <taxon>Parasitiformes</taxon>
        <taxon>Ixodida</taxon>
        <taxon>Ixodoidea</taxon>
        <taxon>Ixodidae</taxon>
        <taxon>Rhipicephalinae</taxon>
        <taxon>Rhipicephalus</taxon>
        <taxon>Rhipicephalus</taxon>
    </lineage>
</organism>
<protein>
    <submittedName>
        <fullName evidence="2">Uncharacterized protein</fullName>
    </submittedName>
</protein>
<evidence type="ECO:0000256" key="1">
    <source>
        <dbReference type="SAM" id="MobiDB-lite"/>
    </source>
</evidence>
<dbReference type="EMBL" id="JABSTV010001249">
    <property type="protein sequence ID" value="KAH7963669.1"/>
    <property type="molecule type" value="Genomic_DNA"/>
</dbReference>
<keyword evidence="3" id="KW-1185">Reference proteome</keyword>